<organism evidence="1">
    <name type="scientific">Glycine max</name>
    <name type="common">Soybean</name>
    <name type="synonym">Glycine hispida</name>
    <dbReference type="NCBI Taxonomy" id="3847"/>
    <lineage>
        <taxon>Eukaryota</taxon>
        <taxon>Viridiplantae</taxon>
        <taxon>Streptophyta</taxon>
        <taxon>Embryophyta</taxon>
        <taxon>Tracheophyta</taxon>
        <taxon>Spermatophyta</taxon>
        <taxon>Magnoliopsida</taxon>
        <taxon>eudicotyledons</taxon>
        <taxon>Gunneridae</taxon>
        <taxon>Pentapetalae</taxon>
        <taxon>rosids</taxon>
        <taxon>fabids</taxon>
        <taxon>Fabales</taxon>
        <taxon>Fabaceae</taxon>
        <taxon>Papilionoideae</taxon>
        <taxon>50 kb inversion clade</taxon>
        <taxon>NPAAA clade</taxon>
        <taxon>indigoferoid/millettioid clade</taxon>
        <taxon>Phaseoleae</taxon>
        <taxon>Glycine</taxon>
        <taxon>Glycine subgen. Soja</taxon>
    </lineage>
</organism>
<name>A0A0R0HPG0_SOYBN</name>
<dbReference type="AlphaFoldDB" id="A0A0R0HPG0"/>
<keyword evidence="3" id="KW-1185">Reference proteome</keyword>
<sequence>MHAAAAGCSRHTRRVFSVIQTHNSAAFVDYCSVPAISTSIT</sequence>
<dbReference type="Proteomes" id="UP000008827">
    <property type="component" value="Chromosome 10"/>
</dbReference>
<accession>A0A0R0HPG0</accession>
<dbReference type="EnsemblPlants" id="KRH32365">
    <property type="protein sequence ID" value="KRH32365"/>
    <property type="gene ID" value="GLYMA_10G047300"/>
</dbReference>
<proteinExistence type="predicted"/>
<evidence type="ECO:0000313" key="2">
    <source>
        <dbReference type="EnsemblPlants" id="KRH32365"/>
    </source>
</evidence>
<reference evidence="2" key="2">
    <citation type="submission" date="2018-02" db="UniProtKB">
        <authorList>
            <consortium name="EnsemblPlants"/>
        </authorList>
    </citation>
    <scope>IDENTIFICATION</scope>
    <source>
        <strain evidence="2">Williams 82</strain>
    </source>
</reference>
<gene>
    <name evidence="1" type="ORF">GLYMA_10G047300</name>
</gene>
<evidence type="ECO:0000313" key="3">
    <source>
        <dbReference type="Proteomes" id="UP000008827"/>
    </source>
</evidence>
<evidence type="ECO:0000313" key="1">
    <source>
        <dbReference type="EMBL" id="KRH32365.1"/>
    </source>
</evidence>
<protein>
    <submittedName>
        <fullName evidence="1 2">Uncharacterized protein</fullName>
    </submittedName>
</protein>
<dbReference type="Gramene" id="KRH32365">
    <property type="protein sequence ID" value="KRH32365"/>
    <property type="gene ID" value="GLYMA_10G047300"/>
</dbReference>
<dbReference type="InParanoid" id="A0A0R0HPG0"/>
<reference evidence="1 2" key="1">
    <citation type="journal article" date="2010" name="Nature">
        <title>Genome sequence of the palaeopolyploid soybean.</title>
        <authorList>
            <person name="Schmutz J."/>
            <person name="Cannon S.B."/>
            <person name="Schlueter J."/>
            <person name="Ma J."/>
            <person name="Mitros T."/>
            <person name="Nelson W."/>
            <person name="Hyten D.L."/>
            <person name="Song Q."/>
            <person name="Thelen J.J."/>
            <person name="Cheng J."/>
            <person name="Xu D."/>
            <person name="Hellsten U."/>
            <person name="May G.D."/>
            <person name="Yu Y."/>
            <person name="Sakurai T."/>
            <person name="Umezawa T."/>
            <person name="Bhattacharyya M.K."/>
            <person name="Sandhu D."/>
            <person name="Valliyodan B."/>
            <person name="Lindquist E."/>
            <person name="Peto M."/>
            <person name="Grant D."/>
            <person name="Shu S."/>
            <person name="Goodstein D."/>
            <person name="Barry K."/>
            <person name="Futrell-Griggs M."/>
            <person name="Abernathy B."/>
            <person name="Du J."/>
            <person name="Tian Z."/>
            <person name="Zhu L."/>
            <person name="Gill N."/>
            <person name="Joshi T."/>
            <person name="Libault M."/>
            <person name="Sethuraman A."/>
            <person name="Zhang X.-C."/>
            <person name="Shinozaki K."/>
            <person name="Nguyen H.T."/>
            <person name="Wing R.A."/>
            <person name="Cregan P."/>
            <person name="Specht J."/>
            <person name="Grimwood J."/>
            <person name="Rokhsar D."/>
            <person name="Stacey G."/>
            <person name="Shoemaker R.C."/>
            <person name="Jackson S.A."/>
        </authorList>
    </citation>
    <scope>NUCLEOTIDE SEQUENCE [LARGE SCALE GENOMIC DNA]</scope>
    <source>
        <strain evidence="2">cv. Williams 82</strain>
        <tissue evidence="1">Callus</tissue>
    </source>
</reference>
<dbReference type="EMBL" id="CM000843">
    <property type="protein sequence ID" value="KRH32365.1"/>
    <property type="molecule type" value="Genomic_DNA"/>
</dbReference>
<reference evidence="1" key="3">
    <citation type="submission" date="2018-07" db="EMBL/GenBank/DDBJ databases">
        <title>WGS assembly of Glycine max.</title>
        <authorList>
            <person name="Schmutz J."/>
            <person name="Cannon S."/>
            <person name="Schlueter J."/>
            <person name="Ma J."/>
            <person name="Mitros T."/>
            <person name="Nelson W."/>
            <person name="Hyten D."/>
            <person name="Song Q."/>
            <person name="Thelen J."/>
            <person name="Cheng J."/>
            <person name="Xu D."/>
            <person name="Hellsten U."/>
            <person name="May G."/>
            <person name="Yu Y."/>
            <person name="Sakurai T."/>
            <person name="Umezawa T."/>
            <person name="Bhattacharyya M."/>
            <person name="Sandhu D."/>
            <person name="Valliyodan B."/>
            <person name="Lindquist E."/>
            <person name="Peto M."/>
            <person name="Grant D."/>
            <person name="Shu S."/>
            <person name="Goodstein D."/>
            <person name="Barry K."/>
            <person name="Futrell-Griggs M."/>
            <person name="Abernathy B."/>
            <person name="Du J."/>
            <person name="Tian Z."/>
            <person name="Zhu L."/>
            <person name="Gill N."/>
            <person name="Joshi T."/>
            <person name="Libault M."/>
            <person name="Sethuraman A."/>
            <person name="Zhang X."/>
            <person name="Shinozaki K."/>
            <person name="Nguyen H."/>
            <person name="Wing R."/>
            <person name="Cregan P."/>
            <person name="Specht J."/>
            <person name="Grimwood J."/>
            <person name="Rokhsar D."/>
            <person name="Stacey G."/>
            <person name="Shoemaker R."/>
            <person name="Jackson S."/>
        </authorList>
    </citation>
    <scope>NUCLEOTIDE SEQUENCE</scope>
    <source>
        <tissue evidence="1">Callus</tissue>
    </source>
</reference>